<feature type="compositionally biased region" description="Low complexity" evidence="1">
    <location>
        <begin position="835"/>
        <end position="844"/>
    </location>
</feature>
<feature type="compositionally biased region" description="Polar residues" evidence="1">
    <location>
        <begin position="1190"/>
        <end position="1217"/>
    </location>
</feature>
<dbReference type="AlphaFoldDB" id="A0A8B6EA89"/>
<dbReference type="EMBL" id="UYJE01004721">
    <property type="protein sequence ID" value="VDI30728.1"/>
    <property type="molecule type" value="Genomic_DNA"/>
</dbReference>
<feature type="compositionally biased region" description="Basic residues" evidence="1">
    <location>
        <begin position="762"/>
        <end position="774"/>
    </location>
</feature>
<feature type="compositionally biased region" description="Polar residues" evidence="1">
    <location>
        <begin position="103"/>
        <end position="117"/>
    </location>
</feature>
<feature type="compositionally biased region" description="Basic and acidic residues" evidence="1">
    <location>
        <begin position="636"/>
        <end position="650"/>
    </location>
</feature>
<reference evidence="2" key="1">
    <citation type="submission" date="2018-11" db="EMBL/GenBank/DDBJ databases">
        <authorList>
            <person name="Alioto T."/>
            <person name="Alioto T."/>
        </authorList>
    </citation>
    <scope>NUCLEOTIDE SEQUENCE</scope>
</reference>
<name>A0A8B6EA89_MYTGA</name>
<feature type="region of interest" description="Disordered" evidence="1">
    <location>
        <begin position="79"/>
        <end position="154"/>
    </location>
</feature>
<accession>A0A8B6EA89</accession>
<feature type="compositionally biased region" description="Low complexity" evidence="1">
    <location>
        <begin position="515"/>
        <end position="530"/>
    </location>
</feature>
<feature type="region of interest" description="Disordered" evidence="1">
    <location>
        <begin position="1234"/>
        <end position="1253"/>
    </location>
</feature>
<feature type="region of interest" description="Disordered" evidence="1">
    <location>
        <begin position="762"/>
        <end position="788"/>
    </location>
</feature>
<feature type="compositionally biased region" description="Polar residues" evidence="1">
    <location>
        <begin position="415"/>
        <end position="434"/>
    </location>
</feature>
<keyword evidence="3" id="KW-1185">Reference proteome</keyword>
<feature type="compositionally biased region" description="Polar residues" evidence="1">
    <location>
        <begin position="825"/>
        <end position="834"/>
    </location>
</feature>
<feature type="compositionally biased region" description="Polar residues" evidence="1">
    <location>
        <begin position="1"/>
        <end position="12"/>
    </location>
</feature>
<evidence type="ECO:0000313" key="2">
    <source>
        <dbReference type="EMBL" id="VDI30728.1"/>
    </source>
</evidence>
<feature type="compositionally biased region" description="Pro residues" evidence="1">
    <location>
        <begin position="310"/>
        <end position="319"/>
    </location>
</feature>
<feature type="compositionally biased region" description="Basic and acidic residues" evidence="1">
    <location>
        <begin position="170"/>
        <end position="185"/>
    </location>
</feature>
<comment type="caution">
    <text evidence="2">The sequence shown here is derived from an EMBL/GenBank/DDBJ whole genome shotgun (WGS) entry which is preliminary data.</text>
</comment>
<feature type="region of interest" description="Disordered" evidence="1">
    <location>
        <begin position="1135"/>
        <end position="1221"/>
    </location>
</feature>
<feature type="compositionally biased region" description="Pro residues" evidence="1">
    <location>
        <begin position="268"/>
        <end position="280"/>
    </location>
</feature>
<dbReference type="OrthoDB" id="6156367at2759"/>
<evidence type="ECO:0000313" key="3">
    <source>
        <dbReference type="Proteomes" id="UP000596742"/>
    </source>
</evidence>
<feature type="compositionally biased region" description="Polar residues" evidence="1">
    <location>
        <begin position="1237"/>
        <end position="1253"/>
    </location>
</feature>
<feature type="region of interest" description="Disordered" evidence="1">
    <location>
        <begin position="1"/>
        <end position="44"/>
    </location>
</feature>
<feature type="compositionally biased region" description="Polar residues" evidence="1">
    <location>
        <begin position="296"/>
        <end position="307"/>
    </location>
</feature>
<feature type="region of interest" description="Disordered" evidence="1">
    <location>
        <begin position="477"/>
        <end position="533"/>
    </location>
</feature>
<sequence>MGQNQSSRSIPTTPKGPPARPSAQPSARGLSQLGPQGPSYVNPENKVLPIVLPSSAKSLLRPVSQELSDFHPEYKEIFRSESLEDDNGNITNGEVVHDGSKHGINSQDVNGNLSPRSNGHIPNDNRNGDLNRRPVSMYTNGGGGNNNTNVKGHRRQLSASSVLYSKENTIIEHPDEPKYNDDRPRKVTLPAKSSFDMPYSENLTYAQLAEYRRNQTLAELERKTGRKIEDLSAYAEDKQSNFERAPSTRSAKSYHSAGSAVSKKKSRAPPPPNQPPPPPGSKSAPNTPRAAPGSKSAPSTPRGSNMHTPPARPNKPPPILKSYSVDREPPADYDDAQPRKNVSINRSSSSASGSRKSYAPATSPPPPNAPPPPPPPGSGILRNTNQRLNKSMVELPRANSASDFIKVRSPPVRQDSFNKPALQTEQNKFLSQIQKAAENRAMRRQNSEPAMTSTPPINGDIDNRVDVNLNFSASTNTLEGAKNDQDLPVKTPPPVALKPNRSSSSSFERQNSVTSETSTANSVQSSSNSEDQNGAIRRLNSLLQHDIKLAAQSKATKIVKHATPVKEKPMDPAQAFREQLAKAAYERDHRAKTGPTIDEKLKAAQAEEKEKSEANIVFYTDQVTVKRTDSIRKQNEEYKKEDTKKRETNVKETNVQVESPKEVFTINKEEKPNLPVFTNGNMVEQKGEIIHHPRQMTPGGGIGSQKDSYRNSIYASKDWTPEVDLDSDDNISDSEVLTSSLGKSNGFKSSVFPAKVNEINYKGKKQKGKERKFKKSIENDEKKKHGSIKKFKNSVHKSVLNAFGSISKASGKVLKKNKSEDLDNVNEQPMNWTLSSSSSTPSFSGTPVESRPNLSDGQLSNRAFKYMVPNGYQDHVSLSSESSDEERIVNNQVMFETNGHIESNEDTDNEDGSDQKYLKRAGVAYVSKSGQIVVLPEYDKVQPGEQRPGEFDNHAPKLKNKKKKFTFDNTVRRKEREHISEQITMDATEKEKKREDERRREMEADIDIKRTRELEARERLQRLEMQAQYHQQLLQQQQQYGMLSAPPLPPPNGFQQGFNPVEFSQFFAQQPGYGLPYGAPSGFGGPMYNNNVPNMSYDLSEYMRMMGVQNSTPTSTPQQLNAYMLNGGLHWPQTSLLSYPNKQQDDSKRNQVYNNWSGPKKQIVKSNSQGDSGASTSKKTSFYSADESDSSAGLSPQRTDASLSASKNNVNGDTNDNYGYKSKISVTTVYTPGFTKSAASDNSSVISDNSADR</sequence>
<feature type="region of interest" description="Disordered" evidence="1">
    <location>
        <begin position="636"/>
        <end position="656"/>
    </location>
</feature>
<feature type="compositionally biased region" description="Polar residues" evidence="1">
    <location>
        <begin position="447"/>
        <end position="456"/>
    </location>
</feature>
<proteinExistence type="predicted"/>
<protein>
    <submittedName>
        <fullName evidence="2">Uncharacterized protein</fullName>
    </submittedName>
</protein>
<feature type="compositionally biased region" description="Low complexity" evidence="1">
    <location>
        <begin position="343"/>
        <end position="361"/>
    </location>
</feature>
<feature type="compositionally biased region" description="Pro residues" evidence="1">
    <location>
        <begin position="362"/>
        <end position="377"/>
    </location>
</feature>
<gene>
    <name evidence="2" type="ORF">MGAL_10B054809</name>
</gene>
<feature type="region of interest" description="Disordered" evidence="1">
    <location>
        <begin position="170"/>
        <end position="193"/>
    </location>
</feature>
<feature type="region of interest" description="Disordered" evidence="1">
    <location>
        <begin position="231"/>
        <end position="464"/>
    </location>
</feature>
<evidence type="ECO:0000256" key="1">
    <source>
        <dbReference type="SAM" id="MobiDB-lite"/>
    </source>
</evidence>
<dbReference type="Proteomes" id="UP000596742">
    <property type="component" value="Unassembled WGS sequence"/>
</dbReference>
<feature type="compositionally biased region" description="Basic and acidic residues" evidence="1">
    <location>
        <begin position="231"/>
        <end position="241"/>
    </location>
</feature>
<organism evidence="2 3">
    <name type="scientific">Mytilus galloprovincialis</name>
    <name type="common">Mediterranean mussel</name>
    <dbReference type="NCBI Taxonomy" id="29158"/>
    <lineage>
        <taxon>Eukaryota</taxon>
        <taxon>Metazoa</taxon>
        <taxon>Spiralia</taxon>
        <taxon>Lophotrochozoa</taxon>
        <taxon>Mollusca</taxon>
        <taxon>Bivalvia</taxon>
        <taxon>Autobranchia</taxon>
        <taxon>Pteriomorphia</taxon>
        <taxon>Mytilida</taxon>
        <taxon>Mytiloidea</taxon>
        <taxon>Mytilidae</taxon>
        <taxon>Mytilinae</taxon>
        <taxon>Mytilus</taxon>
    </lineage>
</organism>
<feature type="compositionally biased region" description="Polar residues" evidence="1">
    <location>
        <begin position="1164"/>
        <end position="1183"/>
    </location>
</feature>
<feature type="region of interest" description="Disordered" evidence="1">
    <location>
        <begin position="818"/>
        <end position="857"/>
    </location>
</feature>